<proteinExistence type="predicted"/>
<evidence type="ECO:0000313" key="2">
    <source>
        <dbReference type="Proteomes" id="UP000828941"/>
    </source>
</evidence>
<sequence>MENFRLEITGSGAARIQLQLKFQSKSDLRVAEAHSVPPPIEPRIADKAARKIYQRARGRITASASR</sequence>
<keyword evidence="2" id="KW-1185">Reference proteome</keyword>
<accession>A0ACB9LVV1</accession>
<name>A0ACB9LVV1_BAUVA</name>
<gene>
    <name evidence="1" type="ORF">L6164_023982</name>
</gene>
<evidence type="ECO:0000313" key="1">
    <source>
        <dbReference type="EMBL" id="KAI4315959.1"/>
    </source>
</evidence>
<protein>
    <submittedName>
        <fullName evidence="1">Uncharacterized protein</fullName>
    </submittedName>
</protein>
<comment type="caution">
    <text evidence="1">The sequence shown here is derived from an EMBL/GenBank/DDBJ whole genome shotgun (WGS) entry which is preliminary data.</text>
</comment>
<organism evidence="1 2">
    <name type="scientific">Bauhinia variegata</name>
    <name type="common">Purple orchid tree</name>
    <name type="synonym">Phanera variegata</name>
    <dbReference type="NCBI Taxonomy" id="167791"/>
    <lineage>
        <taxon>Eukaryota</taxon>
        <taxon>Viridiplantae</taxon>
        <taxon>Streptophyta</taxon>
        <taxon>Embryophyta</taxon>
        <taxon>Tracheophyta</taxon>
        <taxon>Spermatophyta</taxon>
        <taxon>Magnoliopsida</taxon>
        <taxon>eudicotyledons</taxon>
        <taxon>Gunneridae</taxon>
        <taxon>Pentapetalae</taxon>
        <taxon>rosids</taxon>
        <taxon>fabids</taxon>
        <taxon>Fabales</taxon>
        <taxon>Fabaceae</taxon>
        <taxon>Cercidoideae</taxon>
        <taxon>Cercideae</taxon>
        <taxon>Bauhiniinae</taxon>
        <taxon>Bauhinia</taxon>
    </lineage>
</organism>
<dbReference type="Proteomes" id="UP000828941">
    <property type="component" value="Chromosome 10"/>
</dbReference>
<dbReference type="EMBL" id="CM039435">
    <property type="protein sequence ID" value="KAI4315959.1"/>
    <property type="molecule type" value="Genomic_DNA"/>
</dbReference>
<reference evidence="1 2" key="1">
    <citation type="journal article" date="2022" name="DNA Res.">
        <title>Chromosomal-level genome assembly of the orchid tree Bauhinia variegata (Leguminosae; Cercidoideae) supports the allotetraploid origin hypothesis of Bauhinia.</title>
        <authorList>
            <person name="Zhong Y."/>
            <person name="Chen Y."/>
            <person name="Zheng D."/>
            <person name="Pang J."/>
            <person name="Liu Y."/>
            <person name="Luo S."/>
            <person name="Meng S."/>
            <person name="Qian L."/>
            <person name="Wei D."/>
            <person name="Dai S."/>
            <person name="Zhou R."/>
        </authorList>
    </citation>
    <scope>NUCLEOTIDE SEQUENCE [LARGE SCALE GENOMIC DNA]</scope>
    <source>
        <strain evidence="1">BV-YZ2020</strain>
    </source>
</reference>